<dbReference type="Gene3D" id="1.10.510.10">
    <property type="entry name" value="Transferase(Phosphotransferase) domain 1"/>
    <property type="match status" value="1"/>
</dbReference>
<gene>
    <name evidence="2" type="ORF">PLEOSDRAFT_1096979</name>
</gene>
<dbReference type="EMBL" id="KL198008">
    <property type="protein sequence ID" value="KDQ27935.1"/>
    <property type="molecule type" value="Genomic_DNA"/>
</dbReference>
<dbReference type="STRING" id="1137138.A0A067NLP8"/>
<dbReference type="PROSITE" id="PS50011">
    <property type="entry name" value="PROTEIN_KINASE_DOM"/>
    <property type="match status" value="1"/>
</dbReference>
<dbReference type="PANTHER" id="PTHR38248:SF2">
    <property type="entry name" value="FUNK1 11"/>
    <property type="match status" value="1"/>
</dbReference>
<dbReference type="Proteomes" id="UP000027073">
    <property type="component" value="Unassembled WGS sequence"/>
</dbReference>
<dbReference type="InterPro" id="IPR008266">
    <property type="entry name" value="Tyr_kinase_AS"/>
</dbReference>
<dbReference type="PROSITE" id="PS00109">
    <property type="entry name" value="PROTEIN_KINASE_TYR"/>
    <property type="match status" value="1"/>
</dbReference>
<dbReference type="AlphaFoldDB" id="A0A067NLP8"/>
<sequence length="221" mass="24683">MGAALQGHKFLVSKGILHRDISAGNIMLSSSDNPPNGMEGFLMDLEYARLNTITEIHSMKIAPDAATSATHTVFKDAKRGAEMTGTLQFMAAELLEGLGQKVRHEVHHDLESFVWVLAYAVSRHLQRQSGLAEAVKAELREHFVRSYGRFLFTDINDARVSLRPLRPPAAYQEMLPQGIHNLYVGLRAALNAQFAYIYGRDPKPLTHDVLLELFDTAYHSL</sequence>
<dbReference type="GO" id="GO:0005524">
    <property type="term" value="F:ATP binding"/>
    <property type="evidence" value="ECO:0007669"/>
    <property type="project" value="InterPro"/>
</dbReference>
<dbReference type="VEuPathDB" id="FungiDB:PLEOSDRAFT_1096979"/>
<dbReference type="HOGENOM" id="CLU_1251122_0_0_1"/>
<dbReference type="GO" id="GO:0004672">
    <property type="term" value="F:protein kinase activity"/>
    <property type="evidence" value="ECO:0007669"/>
    <property type="project" value="InterPro"/>
</dbReference>
<dbReference type="OrthoDB" id="3271139at2759"/>
<organism evidence="2 3">
    <name type="scientific">Pleurotus ostreatus (strain PC15)</name>
    <name type="common">Oyster mushroom</name>
    <dbReference type="NCBI Taxonomy" id="1137138"/>
    <lineage>
        <taxon>Eukaryota</taxon>
        <taxon>Fungi</taxon>
        <taxon>Dikarya</taxon>
        <taxon>Basidiomycota</taxon>
        <taxon>Agaricomycotina</taxon>
        <taxon>Agaricomycetes</taxon>
        <taxon>Agaricomycetidae</taxon>
        <taxon>Agaricales</taxon>
        <taxon>Pleurotineae</taxon>
        <taxon>Pleurotaceae</taxon>
        <taxon>Pleurotus</taxon>
    </lineage>
</organism>
<evidence type="ECO:0000313" key="3">
    <source>
        <dbReference type="Proteomes" id="UP000027073"/>
    </source>
</evidence>
<dbReference type="InterPro" id="IPR011009">
    <property type="entry name" value="Kinase-like_dom_sf"/>
</dbReference>
<proteinExistence type="predicted"/>
<accession>A0A067NLP8</accession>
<dbReference type="InterPro" id="IPR000719">
    <property type="entry name" value="Prot_kinase_dom"/>
</dbReference>
<dbReference type="Pfam" id="PF17667">
    <property type="entry name" value="Pkinase_fungal"/>
    <property type="match status" value="1"/>
</dbReference>
<feature type="domain" description="Protein kinase" evidence="1">
    <location>
        <begin position="1"/>
        <end position="221"/>
    </location>
</feature>
<dbReference type="SUPFAM" id="SSF56112">
    <property type="entry name" value="Protein kinase-like (PK-like)"/>
    <property type="match status" value="1"/>
</dbReference>
<evidence type="ECO:0000259" key="1">
    <source>
        <dbReference type="PROSITE" id="PS50011"/>
    </source>
</evidence>
<dbReference type="InterPro" id="IPR040976">
    <property type="entry name" value="Pkinase_fungal"/>
</dbReference>
<dbReference type="PANTHER" id="PTHR38248">
    <property type="entry name" value="FUNK1 6"/>
    <property type="match status" value="1"/>
</dbReference>
<evidence type="ECO:0000313" key="2">
    <source>
        <dbReference type="EMBL" id="KDQ27935.1"/>
    </source>
</evidence>
<dbReference type="InParanoid" id="A0A067NLP8"/>
<name>A0A067NLP8_PLEO1</name>
<protein>
    <recommendedName>
        <fullName evidence="1">Protein kinase domain-containing protein</fullName>
    </recommendedName>
</protein>
<reference evidence="3" key="1">
    <citation type="journal article" date="2014" name="Proc. Natl. Acad. Sci. U.S.A.">
        <title>Extensive sampling of basidiomycete genomes demonstrates inadequacy of the white-rot/brown-rot paradigm for wood decay fungi.</title>
        <authorList>
            <person name="Riley R."/>
            <person name="Salamov A.A."/>
            <person name="Brown D.W."/>
            <person name="Nagy L.G."/>
            <person name="Floudas D."/>
            <person name="Held B.W."/>
            <person name="Levasseur A."/>
            <person name="Lombard V."/>
            <person name="Morin E."/>
            <person name="Otillar R."/>
            <person name="Lindquist E.A."/>
            <person name="Sun H."/>
            <person name="LaButti K.M."/>
            <person name="Schmutz J."/>
            <person name="Jabbour D."/>
            <person name="Luo H."/>
            <person name="Baker S.E."/>
            <person name="Pisabarro A.G."/>
            <person name="Walton J.D."/>
            <person name="Blanchette R.A."/>
            <person name="Henrissat B."/>
            <person name="Martin F."/>
            <person name="Cullen D."/>
            <person name="Hibbett D.S."/>
            <person name="Grigoriev I.V."/>
        </authorList>
    </citation>
    <scope>NUCLEOTIDE SEQUENCE [LARGE SCALE GENOMIC DNA]</scope>
    <source>
        <strain evidence="3">PC15</strain>
    </source>
</reference>